<dbReference type="Proteomes" id="UP000607653">
    <property type="component" value="Unassembled WGS sequence"/>
</dbReference>
<name>A0A822ZL36_NELNU</name>
<keyword evidence="2" id="KW-1185">Reference proteome</keyword>
<dbReference type="AlphaFoldDB" id="A0A822ZL36"/>
<gene>
    <name evidence="1" type="ORF">HUJ06_002385</name>
</gene>
<accession>A0A822ZL36</accession>
<comment type="caution">
    <text evidence="1">The sequence shown here is derived from an EMBL/GenBank/DDBJ whole genome shotgun (WGS) entry which is preliminary data.</text>
</comment>
<sequence length="131" mass="14811">MSNLNVTLCQVPKLRQGAPLNVLGRWLQQIPFGHFLDLPHVPVEMFLLNDLLKSWDLNTHRLTVGQRMVKFSEAGVAWIMGLGLSDSTIALSEGLPNRLFMTLFGLDENHYASIELDVVFRRLKKIVLLDG</sequence>
<protein>
    <submittedName>
        <fullName evidence="1">Uncharacterized protein</fullName>
    </submittedName>
</protein>
<proteinExistence type="predicted"/>
<organism evidence="1 2">
    <name type="scientific">Nelumbo nucifera</name>
    <name type="common">Sacred lotus</name>
    <dbReference type="NCBI Taxonomy" id="4432"/>
    <lineage>
        <taxon>Eukaryota</taxon>
        <taxon>Viridiplantae</taxon>
        <taxon>Streptophyta</taxon>
        <taxon>Embryophyta</taxon>
        <taxon>Tracheophyta</taxon>
        <taxon>Spermatophyta</taxon>
        <taxon>Magnoliopsida</taxon>
        <taxon>Proteales</taxon>
        <taxon>Nelumbonaceae</taxon>
        <taxon>Nelumbo</taxon>
    </lineage>
</organism>
<evidence type="ECO:0000313" key="1">
    <source>
        <dbReference type="EMBL" id="DAD44155.1"/>
    </source>
</evidence>
<dbReference type="EMBL" id="DUZY01000007">
    <property type="protein sequence ID" value="DAD44155.1"/>
    <property type="molecule type" value="Genomic_DNA"/>
</dbReference>
<reference evidence="1 2" key="1">
    <citation type="journal article" date="2020" name="Mol. Biol. Evol.">
        <title>Distinct Expression and Methylation Patterns for Genes with Different Fates following a Single Whole-Genome Duplication in Flowering Plants.</title>
        <authorList>
            <person name="Shi T."/>
            <person name="Rahmani R.S."/>
            <person name="Gugger P.F."/>
            <person name="Wang M."/>
            <person name="Li H."/>
            <person name="Zhang Y."/>
            <person name="Li Z."/>
            <person name="Wang Q."/>
            <person name="Van de Peer Y."/>
            <person name="Marchal K."/>
            <person name="Chen J."/>
        </authorList>
    </citation>
    <scope>NUCLEOTIDE SEQUENCE [LARGE SCALE GENOMIC DNA]</scope>
    <source>
        <tissue evidence="1">Leaf</tissue>
    </source>
</reference>
<evidence type="ECO:0000313" key="2">
    <source>
        <dbReference type="Proteomes" id="UP000607653"/>
    </source>
</evidence>